<dbReference type="InParanoid" id="A0A1V8SDL6"/>
<proteinExistence type="predicted"/>
<sequence length="151" mass="16372">MAPIPVALCGKNPNMAGRFTEAMNDDFHVTHVFTSVGAVSHELPALLKGESIKPSSGLGSNCHSEKSQAPKAIIVGAGFSRSELDEMRKFEGCKDIPWLYPDPTKMAGTGFRALFGGDFMTSVVNRAKSTMREHGLEEGKEDQVKPDVWGF</sequence>
<evidence type="ECO:0000313" key="2">
    <source>
        <dbReference type="Proteomes" id="UP000192596"/>
    </source>
</evidence>
<organism evidence="1 2">
    <name type="scientific">Cryoendolithus antarcticus</name>
    <dbReference type="NCBI Taxonomy" id="1507870"/>
    <lineage>
        <taxon>Eukaryota</taxon>
        <taxon>Fungi</taxon>
        <taxon>Dikarya</taxon>
        <taxon>Ascomycota</taxon>
        <taxon>Pezizomycotina</taxon>
        <taxon>Dothideomycetes</taxon>
        <taxon>Dothideomycetidae</taxon>
        <taxon>Cladosporiales</taxon>
        <taxon>Cladosporiaceae</taxon>
        <taxon>Cryoendolithus</taxon>
    </lineage>
</organism>
<protein>
    <submittedName>
        <fullName evidence="1">Uncharacterized protein</fullName>
    </submittedName>
</protein>
<dbReference type="Proteomes" id="UP000192596">
    <property type="component" value="Unassembled WGS sequence"/>
</dbReference>
<dbReference type="AlphaFoldDB" id="A0A1V8SDL6"/>
<name>A0A1V8SDL6_9PEZI</name>
<dbReference type="EMBL" id="NAJO01000056">
    <property type="protein sequence ID" value="OQN97246.1"/>
    <property type="molecule type" value="Genomic_DNA"/>
</dbReference>
<evidence type="ECO:0000313" key="1">
    <source>
        <dbReference type="EMBL" id="OQN97246.1"/>
    </source>
</evidence>
<gene>
    <name evidence="1" type="ORF">B0A48_16788</name>
</gene>
<dbReference type="STRING" id="1507870.A0A1V8SDL6"/>
<keyword evidence="2" id="KW-1185">Reference proteome</keyword>
<accession>A0A1V8SDL6</accession>
<reference evidence="2" key="1">
    <citation type="submission" date="2017-03" db="EMBL/GenBank/DDBJ databases">
        <title>Genomes of endolithic fungi from Antarctica.</title>
        <authorList>
            <person name="Coleine C."/>
            <person name="Masonjones S."/>
            <person name="Stajich J.E."/>
        </authorList>
    </citation>
    <scope>NUCLEOTIDE SEQUENCE [LARGE SCALE GENOMIC DNA]</scope>
    <source>
        <strain evidence="2">CCFEE 5527</strain>
    </source>
</reference>
<dbReference type="OrthoDB" id="3649348at2759"/>
<comment type="caution">
    <text evidence="1">The sequence shown here is derived from an EMBL/GenBank/DDBJ whole genome shotgun (WGS) entry which is preliminary data.</text>
</comment>